<dbReference type="GO" id="GO:0005524">
    <property type="term" value="F:ATP binding"/>
    <property type="evidence" value="ECO:0007669"/>
    <property type="project" value="InterPro"/>
</dbReference>
<name>A0A0S4TZM4_RALSL</name>
<dbReference type="EMBL" id="CP039339">
    <property type="protein sequence ID" value="QCX48737.1"/>
    <property type="molecule type" value="Genomic_DNA"/>
</dbReference>
<evidence type="ECO:0000313" key="4">
    <source>
        <dbReference type="EMBL" id="CUV15251.1"/>
    </source>
</evidence>
<evidence type="ECO:0000259" key="3">
    <source>
        <dbReference type="Pfam" id="PF01712"/>
    </source>
</evidence>
<evidence type="ECO:0000256" key="1">
    <source>
        <dbReference type="PIRSR" id="PIRSR000705-1"/>
    </source>
</evidence>
<feature type="binding site" evidence="2">
    <location>
        <position position="37"/>
    </location>
    <ligand>
        <name>substrate</name>
    </ligand>
</feature>
<dbReference type="Gene3D" id="3.40.50.300">
    <property type="entry name" value="P-loop containing nucleotide triphosphate hydrolases"/>
    <property type="match status" value="1"/>
</dbReference>
<reference evidence="5 6" key="2">
    <citation type="submission" date="2019-04" db="EMBL/GenBank/DDBJ databases">
        <title>Complete Genome of UW386 and Higher Quality Genome of UW700.</title>
        <authorList>
            <person name="Jacobs J."/>
            <person name="Perez A."/>
            <person name="Steidl O."/>
            <person name="Allen C."/>
        </authorList>
    </citation>
    <scope>NUCLEOTIDE SEQUENCE [LARGE SCALE GENOMIC DNA]</scope>
    <source>
        <strain evidence="5 6">UW386</strain>
    </source>
</reference>
<keyword evidence="4" id="KW-0418">Kinase</keyword>
<reference evidence="4" key="1">
    <citation type="submission" date="2015-10" db="EMBL/GenBank/DDBJ databases">
        <authorList>
            <person name="Gilbert D.G."/>
        </authorList>
    </citation>
    <scope>NUCLEOTIDE SEQUENCE</scope>
    <source>
        <strain evidence="4">Phyl III-seqv23</strain>
    </source>
</reference>
<dbReference type="InterPro" id="IPR031314">
    <property type="entry name" value="DNK_dom"/>
</dbReference>
<feature type="binding site" evidence="2">
    <location>
        <position position="148"/>
    </location>
    <ligand>
        <name>substrate</name>
    </ligand>
</feature>
<protein>
    <submittedName>
        <fullName evidence="5">Deoxynucleoside kinase</fullName>
    </submittedName>
    <submittedName>
        <fullName evidence="4">Putative deoxyguanosine kinase (Dguo kinase) (Dgk) protein</fullName>
        <ecNumber evidence="4">2.7.1.113</ecNumber>
    </submittedName>
</protein>
<evidence type="ECO:0000313" key="5">
    <source>
        <dbReference type="EMBL" id="QCX48737.1"/>
    </source>
</evidence>
<dbReference type="PIRSF" id="PIRSF000705">
    <property type="entry name" value="DNK"/>
    <property type="match status" value="1"/>
</dbReference>
<sequence>MALDHLRRIVVEGPIGAGKTALAQRLADHLRAATLFETPEDNPFLARFYEEPARYALPVQLRFLLQRAQRLAAWQKATLTGERIVADSFLPRDRLFAQLTLPADELALYDAMAQALALPPQRIDLVVCLQARAEDLLPHIAKRAVPYEAGIDAEYLERICAAYGELFLYYDAAPTLIVDTTAFDPAGNDDDFRTLLTRIDAMRGPKEFIKLATR</sequence>
<keyword evidence="4" id="KW-0808">Transferase</keyword>
<dbReference type="InterPro" id="IPR027417">
    <property type="entry name" value="P-loop_NTPase"/>
</dbReference>
<evidence type="ECO:0000313" key="6">
    <source>
        <dbReference type="Proteomes" id="UP000310553"/>
    </source>
</evidence>
<evidence type="ECO:0000256" key="2">
    <source>
        <dbReference type="PIRSR" id="PIRSR000705-2"/>
    </source>
</evidence>
<dbReference type="GO" id="GO:0005737">
    <property type="term" value="C:cytoplasm"/>
    <property type="evidence" value="ECO:0007669"/>
    <property type="project" value="TreeGrafter"/>
</dbReference>
<accession>A0A0S4TZM4</accession>
<dbReference type="PANTHER" id="PTHR10513">
    <property type="entry name" value="DEOXYNUCLEOSIDE KINASE"/>
    <property type="match status" value="1"/>
</dbReference>
<dbReference type="PANTHER" id="PTHR10513:SF46">
    <property type="entry name" value="DEOXYGUANOSINE KINASE"/>
    <property type="match status" value="1"/>
</dbReference>
<dbReference type="CDD" id="cd01673">
    <property type="entry name" value="dNK"/>
    <property type="match status" value="1"/>
</dbReference>
<gene>
    <name evidence="5" type="ORF">E7Z57_06265</name>
    <name evidence="4" type="ORF">RUN39_v1_1210007</name>
</gene>
<dbReference type="PATRIC" id="fig|305.106.peg.4223"/>
<feature type="binding site" evidence="2">
    <location>
        <position position="87"/>
    </location>
    <ligand>
        <name>substrate</name>
    </ligand>
</feature>
<feature type="active site" description="Proton acceptor" evidence="1">
    <location>
        <position position="82"/>
    </location>
</feature>
<proteinExistence type="predicted"/>
<dbReference type="InterPro" id="IPR050566">
    <property type="entry name" value="Deoxyribonucleoside_kinase"/>
</dbReference>
<dbReference type="SUPFAM" id="SSF52540">
    <property type="entry name" value="P-loop containing nucleoside triphosphate hydrolases"/>
    <property type="match status" value="1"/>
</dbReference>
<dbReference type="Proteomes" id="UP000310553">
    <property type="component" value="Chromosome"/>
</dbReference>
<dbReference type="EMBL" id="LN899819">
    <property type="protein sequence ID" value="CUV15251.1"/>
    <property type="molecule type" value="Genomic_DNA"/>
</dbReference>
<feature type="binding site" evidence="2">
    <location>
        <position position="49"/>
    </location>
    <ligand>
        <name>substrate</name>
    </ligand>
</feature>
<dbReference type="Pfam" id="PF01712">
    <property type="entry name" value="dNK"/>
    <property type="match status" value="1"/>
</dbReference>
<dbReference type="InterPro" id="IPR002624">
    <property type="entry name" value="DCK/DGK"/>
</dbReference>
<feature type="domain" description="Deoxynucleoside kinase" evidence="3">
    <location>
        <begin position="9"/>
        <end position="199"/>
    </location>
</feature>
<dbReference type="GO" id="GO:0004138">
    <property type="term" value="F:deoxyguanosine kinase activity"/>
    <property type="evidence" value="ECO:0007669"/>
    <property type="project" value="UniProtKB-EC"/>
</dbReference>
<dbReference type="EC" id="2.7.1.113" evidence="4"/>
<organism evidence="4">
    <name type="scientific">Ralstonia solanacearum</name>
    <name type="common">Pseudomonas solanacearum</name>
    <dbReference type="NCBI Taxonomy" id="305"/>
    <lineage>
        <taxon>Bacteria</taxon>
        <taxon>Pseudomonadati</taxon>
        <taxon>Pseudomonadota</taxon>
        <taxon>Betaproteobacteria</taxon>
        <taxon>Burkholderiales</taxon>
        <taxon>Burkholderiaceae</taxon>
        <taxon>Ralstonia</taxon>
        <taxon>Ralstonia solanacearum species complex</taxon>
    </lineage>
</organism>
<dbReference type="AlphaFoldDB" id="A0A0S4TZM4"/>
<feature type="binding site" evidence="2">
    <location>
        <position position="60"/>
    </location>
    <ligand>
        <name>substrate</name>
    </ligand>
</feature>
<feature type="binding site" evidence="2">
    <location>
        <position position="83"/>
    </location>
    <ligand>
        <name>substrate</name>
    </ligand>
</feature>